<dbReference type="Pfam" id="PF25183">
    <property type="entry name" value="OMP_b-brl_4"/>
    <property type="match status" value="1"/>
</dbReference>
<dbReference type="InterPro" id="IPR008969">
    <property type="entry name" value="CarboxyPept-like_regulatory"/>
</dbReference>
<evidence type="ECO:0000256" key="5">
    <source>
        <dbReference type="ARBA" id="ARBA00023136"/>
    </source>
</evidence>
<dbReference type="GO" id="GO:0009279">
    <property type="term" value="C:cell outer membrane"/>
    <property type="evidence" value="ECO:0007669"/>
    <property type="project" value="UniProtKB-SubCell"/>
</dbReference>
<evidence type="ECO:0000256" key="2">
    <source>
        <dbReference type="ARBA" id="ARBA00022448"/>
    </source>
</evidence>
<gene>
    <name evidence="9" type="ordered locus">Sph21_3438</name>
</gene>
<feature type="chain" id="PRO_5003306150" evidence="7">
    <location>
        <begin position="20"/>
        <end position="1124"/>
    </location>
</feature>
<protein>
    <submittedName>
        <fullName evidence="9">OmpA-related protein</fullName>
    </submittedName>
</protein>
<dbReference type="eggNOG" id="COG4771">
    <property type="taxonomic scope" value="Bacteria"/>
</dbReference>
<dbReference type="InterPro" id="IPR039426">
    <property type="entry name" value="TonB-dep_rcpt-like"/>
</dbReference>
<dbReference type="GO" id="GO:0015344">
    <property type="term" value="F:siderophore uptake transmembrane transporter activity"/>
    <property type="evidence" value="ECO:0007669"/>
    <property type="project" value="TreeGrafter"/>
</dbReference>
<proteinExistence type="predicted"/>
<evidence type="ECO:0000256" key="1">
    <source>
        <dbReference type="ARBA" id="ARBA00004571"/>
    </source>
</evidence>
<dbReference type="EMBL" id="CP002584">
    <property type="protein sequence ID" value="ADZ79976.1"/>
    <property type="molecule type" value="Genomic_DNA"/>
</dbReference>
<dbReference type="KEGG" id="shg:Sph21_3438"/>
<dbReference type="AlphaFoldDB" id="F4C298"/>
<keyword evidence="7" id="KW-0732">Signal</keyword>
<evidence type="ECO:0000313" key="9">
    <source>
        <dbReference type="EMBL" id="ADZ79976.1"/>
    </source>
</evidence>
<dbReference type="SUPFAM" id="SSF49464">
    <property type="entry name" value="Carboxypeptidase regulatory domain-like"/>
    <property type="match status" value="1"/>
</dbReference>
<comment type="subcellular location">
    <subcellularLocation>
        <location evidence="1">Cell outer membrane</location>
        <topology evidence="1">Multi-pass membrane protein</topology>
    </subcellularLocation>
</comment>
<sequence>MKKFLLSFILLLGTIIVHAQVTTSSMTGTVSQADGQPSIGASVKATHVPSGTVYGSSTNENGRFNLANMRVGGPYTVEITYIGSEPAKYENIILQLGQPYVLNAKLSDGVALDEVVISATASTLNANKTGAGTNVNSQQLSQLPTIDRSITDFTRLTPQANGNSFGGRDGRYNNLQIDGSNFNNGFGLSSDPLPGGGRSQPISLDAIEEIQVNIAPFDIRQSGFTGAGINAVTRSGTNEFTGSAYYFFNNESFQGRKIGDVELAKPQDASTKNYGVRLGGPIIKNKLFFFGNFERQEDNGANASGANLWRASQNGIADPTNNISRTSVADLEAVRNHLINTWGYDPGRYEGYANEASQPSTKFLARLDWNISDKHKLAVRYNQMIAEASSLTNGSSGPYPRAGSSYQRVGQNSISFENANYSTKDIVRSITGELNSNFNSKISNQFLATYSRIQSKRESPSAEFPFVDIGDGTGYPTSFNTYMSFGYELFTYNNDVVNDNYSFVDNLTINAGKHTITAGAAFELQKFGNSYVRLGTSYYRYNSVADFLTTGTPNEVAPIMFGVTYPYEGQDPYSRINYGLASLYAQDRFSITENLDLTFGLRAELPIYMNDLTPNPSINELTLLDQYGLPKNYDSGSWPKSRIMLSPRIGFNYDVNGDRSLVVRGGTGLFTGRVPFVWLTNMPTNSGVIQNNVEPGSYADVADWIGNVRFNPDKYYWVNNPPAGAEDVFISTPNQGAPGSFALVDHDFKMPKVWRTSLGVDYSIPNTPLVATADILYTKDVNAAYQYGANRAIPTTRMNYGSSGEEGDYGDTRYYFPTSADRAYNPDFGANAGTILTNTSKNGHSFSTTVGLSLPARKGFFGSLYYTYSAAKEVSGNPGSSASSAWGGSPSINSPNEQILYNSSFAVPHRLVGSISYRAEYINHLATTVSLFYSGSSQGRFSYTYNGDINNDGLSADLIYLPRNSNDINFSPLTVTNRDDEVIFTATPEEQRAAFDQFISSNGLEKHRGEYLKRNDFKMPWLNRFDLRVLQDLFTDIGGRRHTLQVSLDILNVGNLINKDWGVAKTFSNGQNFLVVDEVENGIPTFNMSTMTEGDETKLVTSPFQNSSSYSTTWRMQLGFRYIF</sequence>
<evidence type="ECO:0000256" key="3">
    <source>
        <dbReference type="ARBA" id="ARBA00022452"/>
    </source>
</evidence>
<dbReference type="PANTHER" id="PTHR30069">
    <property type="entry name" value="TONB-DEPENDENT OUTER MEMBRANE RECEPTOR"/>
    <property type="match status" value="1"/>
</dbReference>
<dbReference type="InterPro" id="IPR057601">
    <property type="entry name" value="Oar-like_b-barrel"/>
</dbReference>
<feature type="domain" description="TonB-dependent transporter Oar-like beta-barrel" evidence="8">
    <location>
        <begin position="232"/>
        <end position="1073"/>
    </location>
</feature>
<evidence type="ECO:0000259" key="8">
    <source>
        <dbReference type="Pfam" id="PF25183"/>
    </source>
</evidence>
<dbReference type="Gene3D" id="2.60.40.1120">
    <property type="entry name" value="Carboxypeptidase-like, regulatory domain"/>
    <property type="match status" value="1"/>
</dbReference>
<keyword evidence="4" id="KW-0812">Transmembrane</keyword>
<reference evidence="9" key="1">
    <citation type="submission" date="2011-03" db="EMBL/GenBank/DDBJ databases">
        <title>Complete sequence of Sphingobacterium sp. 21.</title>
        <authorList>
            <consortium name="US DOE Joint Genome Institute"/>
            <person name="Lucas S."/>
            <person name="Copeland A."/>
            <person name="Lapidus A."/>
            <person name="Cheng J.-F."/>
            <person name="Goodwin L."/>
            <person name="Pitluck S."/>
            <person name="Davenport K."/>
            <person name="Detter J.C."/>
            <person name="Han C."/>
            <person name="Tapia R."/>
            <person name="Land M."/>
            <person name="Hauser L."/>
            <person name="Kyrpides N."/>
            <person name="Ivanova N."/>
            <person name="Ovchinnikova G."/>
            <person name="Pagani I."/>
            <person name="Siebers A.K."/>
            <person name="Allgaier M."/>
            <person name="Thelen M.P."/>
            <person name="Hugenholtz P."/>
            <person name="Woyke T."/>
        </authorList>
    </citation>
    <scope>NUCLEOTIDE SEQUENCE</scope>
    <source>
        <strain evidence="9">21</strain>
    </source>
</reference>
<dbReference type="OrthoDB" id="9768147at2"/>
<keyword evidence="6" id="KW-0998">Cell outer membrane</keyword>
<feature type="signal peptide" evidence="7">
    <location>
        <begin position="1"/>
        <end position="19"/>
    </location>
</feature>
<name>F4C298_SPHS2</name>
<organism evidence="9">
    <name type="scientific">Sphingobacterium sp. (strain 21)</name>
    <dbReference type="NCBI Taxonomy" id="743722"/>
    <lineage>
        <taxon>Bacteria</taxon>
        <taxon>Pseudomonadati</taxon>
        <taxon>Bacteroidota</taxon>
        <taxon>Sphingobacteriia</taxon>
        <taxon>Sphingobacteriales</taxon>
        <taxon>Sphingobacteriaceae</taxon>
        <taxon>Sphingobacterium</taxon>
    </lineage>
</organism>
<dbReference type="PATRIC" id="fig|743722.3.peg.3676"/>
<keyword evidence="2" id="KW-0813">Transport</keyword>
<dbReference type="GO" id="GO:0044718">
    <property type="term" value="P:siderophore transmembrane transport"/>
    <property type="evidence" value="ECO:0007669"/>
    <property type="project" value="TreeGrafter"/>
</dbReference>
<keyword evidence="3" id="KW-1134">Transmembrane beta strand</keyword>
<accession>F4C298</accession>
<dbReference type="SUPFAM" id="SSF56935">
    <property type="entry name" value="Porins"/>
    <property type="match status" value="1"/>
</dbReference>
<evidence type="ECO:0000256" key="7">
    <source>
        <dbReference type="SAM" id="SignalP"/>
    </source>
</evidence>
<dbReference type="HOGENOM" id="CLU_006298_1_0_10"/>
<dbReference type="PANTHER" id="PTHR30069:SF46">
    <property type="entry name" value="OAR PROTEIN"/>
    <property type="match status" value="1"/>
</dbReference>
<keyword evidence="5" id="KW-0472">Membrane</keyword>
<dbReference type="STRING" id="743722.Sph21_3438"/>
<dbReference type="Pfam" id="PF13620">
    <property type="entry name" value="CarboxypepD_reg"/>
    <property type="match status" value="1"/>
</dbReference>
<evidence type="ECO:0000256" key="6">
    <source>
        <dbReference type="ARBA" id="ARBA00023237"/>
    </source>
</evidence>
<dbReference type="Gene3D" id="2.40.170.20">
    <property type="entry name" value="TonB-dependent receptor, beta-barrel domain"/>
    <property type="match status" value="1"/>
</dbReference>
<evidence type="ECO:0000256" key="4">
    <source>
        <dbReference type="ARBA" id="ARBA00022692"/>
    </source>
</evidence>
<dbReference type="InterPro" id="IPR036942">
    <property type="entry name" value="Beta-barrel_TonB_sf"/>
</dbReference>